<organism evidence="3 4">
    <name type="scientific">Lacipirellula parvula</name>
    <dbReference type="NCBI Taxonomy" id="2650471"/>
    <lineage>
        <taxon>Bacteria</taxon>
        <taxon>Pseudomonadati</taxon>
        <taxon>Planctomycetota</taxon>
        <taxon>Planctomycetia</taxon>
        <taxon>Pirellulales</taxon>
        <taxon>Lacipirellulaceae</taxon>
        <taxon>Lacipirellula</taxon>
    </lineage>
</organism>
<dbReference type="SUPFAM" id="SSF49899">
    <property type="entry name" value="Concanavalin A-like lectins/glucanases"/>
    <property type="match status" value="1"/>
</dbReference>
<dbReference type="KEGG" id="lpav:PLANPX_4268"/>
<proteinExistence type="predicted"/>
<dbReference type="Pfam" id="PF07589">
    <property type="entry name" value="PEP-CTERM"/>
    <property type="match status" value="1"/>
</dbReference>
<keyword evidence="4" id="KW-1185">Reference proteome</keyword>
<dbReference type="InterPro" id="IPR013320">
    <property type="entry name" value="ConA-like_dom_sf"/>
</dbReference>
<feature type="signal peptide" evidence="1">
    <location>
        <begin position="1"/>
        <end position="31"/>
    </location>
</feature>
<dbReference type="PROSITE" id="PS00018">
    <property type="entry name" value="EF_HAND_1"/>
    <property type="match status" value="1"/>
</dbReference>
<dbReference type="InterPro" id="IPR013424">
    <property type="entry name" value="Ice-binding_C"/>
</dbReference>
<feature type="domain" description="Ice-binding protein C-terminal" evidence="2">
    <location>
        <begin position="477"/>
        <end position="500"/>
    </location>
</feature>
<protein>
    <recommendedName>
        <fullName evidence="2">Ice-binding protein C-terminal domain-containing protein</fullName>
    </recommendedName>
</protein>
<reference evidence="4" key="1">
    <citation type="submission" date="2019-10" db="EMBL/GenBank/DDBJ databases">
        <title>Lacipirellula parvula gen. nov., sp. nov., representing a lineage of planctomycetes widespread in freshwater anoxic habitats, and description of the family Lacipirellulaceae.</title>
        <authorList>
            <person name="Dedysh S.N."/>
            <person name="Kulichevskaya I.S."/>
            <person name="Beletsky A.V."/>
            <person name="Rakitin A.L."/>
            <person name="Mardanov A.V."/>
            <person name="Ivanova A.A."/>
            <person name="Saltykova V.X."/>
            <person name="Rijpstra W.I.C."/>
            <person name="Sinninghe Damste J.S."/>
            <person name="Ravin N.V."/>
        </authorList>
    </citation>
    <scope>NUCLEOTIDE SEQUENCE [LARGE SCALE GENOMIC DNA]</scope>
    <source>
        <strain evidence="4">PX69</strain>
    </source>
</reference>
<dbReference type="Proteomes" id="UP000326837">
    <property type="component" value="Chromosome"/>
</dbReference>
<gene>
    <name evidence="3" type="ORF">PLANPX_4268</name>
</gene>
<dbReference type="RefSeq" id="WP_172992169.1">
    <property type="nucleotide sequence ID" value="NZ_AP021861.1"/>
</dbReference>
<name>A0A5K7XJR9_9BACT</name>
<dbReference type="Pfam" id="PF13385">
    <property type="entry name" value="Laminin_G_3"/>
    <property type="match status" value="1"/>
</dbReference>
<dbReference type="EMBL" id="AP021861">
    <property type="protein sequence ID" value="BBO34656.1"/>
    <property type="molecule type" value="Genomic_DNA"/>
</dbReference>
<dbReference type="InterPro" id="IPR018247">
    <property type="entry name" value="EF_Hand_1_Ca_BS"/>
</dbReference>
<accession>A0A5K7XJR9</accession>
<dbReference type="AlphaFoldDB" id="A0A5K7XJR9"/>
<keyword evidence="1" id="KW-0732">Signal</keyword>
<evidence type="ECO:0000313" key="4">
    <source>
        <dbReference type="Proteomes" id="UP000326837"/>
    </source>
</evidence>
<evidence type="ECO:0000256" key="1">
    <source>
        <dbReference type="SAM" id="SignalP"/>
    </source>
</evidence>
<evidence type="ECO:0000313" key="3">
    <source>
        <dbReference type="EMBL" id="BBO34656.1"/>
    </source>
</evidence>
<feature type="chain" id="PRO_5024795162" description="Ice-binding protein C-terminal domain-containing protein" evidence="1">
    <location>
        <begin position="32"/>
        <end position="504"/>
    </location>
</feature>
<dbReference type="Gene3D" id="2.60.120.200">
    <property type="match status" value="1"/>
</dbReference>
<sequence>MNTVGQSKKSAARRLLLAAGTLAMFAAPAEAVLVHKYTFNNGNANDSVGTANGTVIDNTGISSYTGGALDLTRNNNANSNQDFSLPTTVGAYVDLPNGVFSSAMNTGSFGAATLEIWATPQENRNWARLVDFGTSNGGENTSGGAGASAYVLMTAQQSINGQASASVHTAGGVENFAHSGAPLAVGVKSHMVAVFDHTNTTAGPNGTLTLYINNGAPVTAAIPTGIDLTVLNDNNNWLGRAQWPDPLFDGLIDEFRIYDNALTAGEVAASFTAGPEPAPVPVLTVNRSTGVISLSNQSGGGINVTGYSIGSVGGGLNPATWTSIDAGNTFDPNGTWTSSSSTNLSIAESVTGGTLDGGTIAGNGSASIGAAWKKTPIEDLTFNYTMNGGATGAGQIVYTGTAAKRSDLNGDGLVNAADWAVFVPNASTAFATDPAVTAYLKGDLDGDKDNDYADFKLFKADYIAANGEAAFAALGAAVPEPATLGLAGLASVALVAARRRAAGK</sequence>
<evidence type="ECO:0000259" key="2">
    <source>
        <dbReference type="Pfam" id="PF07589"/>
    </source>
</evidence>